<sequence length="76" mass="8047">MMSMSKLLRPAIVAAVCAPILSVVTAASVGAQPLNCPPGQYWDPGSNTCKNSVPLNCAPGQYWNPITNLCRPLGQY</sequence>
<name>A0A1X0JLC8_9MYCO</name>
<evidence type="ECO:0000256" key="1">
    <source>
        <dbReference type="SAM" id="SignalP"/>
    </source>
</evidence>
<reference evidence="2 3" key="1">
    <citation type="submission" date="2017-02" db="EMBL/GenBank/DDBJ databases">
        <title>The new phylogeny of genus Mycobacterium.</title>
        <authorList>
            <person name="Tortoli E."/>
            <person name="Trovato A."/>
            <person name="Cirillo D.M."/>
        </authorList>
    </citation>
    <scope>NUCLEOTIDE SEQUENCE [LARGE SCALE GENOMIC DNA]</scope>
    <source>
        <strain evidence="2 3">DSM 44338</strain>
    </source>
</reference>
<feature type="chain" id="PRO_5012958966" description="Chitin-binding type-2 domain-containing protein" evidence="1">
    <location>
        <begin position="27"/>
        <end position="76"/>
    </location>
</feature>
<keyword evidence="3" id="KW-1185">Reference proteome</keyword>
<dbReference type="InterPro" id="IPR009030">
    <property type="entry name" value="Growth_fac_rcpt_cys_sf"/>
</dbReference>
<evidence type="ECO:0000313" key="2">
    <source>
        <dbReference type="EMBL" id="ORB63641.1"/>
    </source>
</evidence>
<dbReference type="STRING" id="75922.BST47_18895"/>
<evidence type="ECO:0000313" key="3">
    <source>
        <dbReference type="Proteomes" id="UP000192411"/>
    </source>
</evidence>
<feature type="signal peptide" evidence="1">
    <location>
        <begin position="1"/>
        <end position="26"/>
    </location>
</feature>
<accession>A0A1X0JLC8</accession>
<organism evidence="2 3">
    <name type="scientific">Mycolicibacterium tusciae</name>
    <dbReference type="NCBI Taxonomy" id="75922"/>
    <lineage>
        <taxon>Bacteria</taxon>
        <taxon>Bacillati</taxon>
        <taxon>Actinomycetota</taxon>
        <taxon>Actinomycetes</taxon>
        <taxon>Mycobacteriales</taxon>
        <taxon>Mycobacteriaceae</taxon>
        <taxon>Mycolicibacterium</taxon>
    </lineage>
</organism>
<dbReference type="EMBL" id="MVIM01000010">
    <property type="protein sequence ID" value="ORB63641.1"/>
    <property type="molecule type" value="Genomic_DNA"/>
</dbReference>
<protein>
    <recommendedName>
        <fullName evidence="4">Chitin-binding type-2 domain-containing protein</fullName>
    </recommendedName>
</protein>
<comment type="caution">
    <text evidence="2">The sequence shown here is derived from an EMBL/GenBank/DDBJ whole genome shotgun (WGS) entry which is preliminary data.</text>
</comment>
<dbReference type="Proteomes" id="UP000192411">
    <property type="component" value="Unassembled WGS sequence"/>
</dbReference>
<dbReference type="SUPFAM" id="SSF57184">
    <property type="entry name" value="Growth factor receptor domain"/>
    <property type="match status" value="1"/>
</dbReference>
<keyword evidence="1" id="KW-0732">Signal</keyword>
<gene>
    <name evidence="2" type="ORF">BST47_18895</name>
</gene>
<dbReference type="AlphaFoldDB" id="A0A1X0JLC8"/>
<evidence type="ECO:0008006" key="4">
    <source>
        <dbReference type="Google" id="ProtNLM"/>
    </source>
</evidence>
<proteinExistence type="predicted"/>